<dbReference type="InterPro" id="IPR010736">
    <property type="entry name" value="SHIPPO-rpt"/>
</dbReference>
<keyword evidence="6" id="KW-1185">Reference proteome</keyword>
<dbReference type="Ensembl" id="ENSECRT00000028006.1">
    <property type="protein sequence ID" value="ENSECRP00000027432.1"/>
    <property type="gene ID" value="ENSECRG00000018572.1"/>
</dbReference>
<dbReference type="AlphaFoldDB" id="A0A8C4T7H1"/>
<reference evidence="5" key="1">
    <citation type="submission" date="2021-06" db="EMBL/GenBank/DDBJ databases">
        <authorList>
            <consortium name="Wellcome Sanger Institute Data Sharing"/>
        </authorList>
    </citation>
    <scope>NUCLEOTIDE SEQUENCE [LARGE SCALE GENOMIC DNA]</scope>
</reference>
<gene>
    <name evidence="5" type="primary">stpg4</name>
</gene>
<keyword evidence="3" id="KW-0963">Cytoplasm</keyword>
<protein>
    <submittedName>
        <fullName evidence="5">Uncharacterized protein</fullName>
    </submittedName>
</protein>
<reference evidence="5" key="2">
    <citation type="submission" date="2025-08" db="UniProtKB">
        <authorList>
            <consortium name="Ensembl"/>
        </authorList>
    </citation>
    <scope>IDENTIFICATION</scope>
</reference>
<dbReference type="Proteomes" id="UP000694620">
    <property type="component" value="Chromosome 15"/>
</dbReference>
<evidence type="ECO:0000256" key="4">
    <source>
        <dbReference type="ARBA" id="ARBA00023242"/>
    </source>
</evidence>
<dbReference type="GO" id="GO:0005737">
    <property type="term" value="C:cytoplasm"/>
    <property type="evidence" value="ECO:0007669"/>
    <property type="project" value="UniProtKB-SubCell"/>
</dbReference>
<keyword evidence="4" id="KW-0539">Nucleus</keyword>
<proteinExistence type="predicted"/>
<organism evidence="5 6">
    <name type="scientific">Erpetoichthys calabaricus</name>
    <name type="common">Rope fish</name>
    <name type="synonym">Calamoichthys calabaricus</name>
    <dbReference type="NCBI Taxonomy" id="27687"/>
    <lineage>
        <taxon>Eukaryota</taxon>
        <taxon>Metazoa</taxon>
        <taxon>Chordata</taxon>
        <taxon>Craniata</taxon>
        <taxon>Vertebrata</taxon>
        <taxon>Euteleostomi</taxon>
        <taxon>Actinopterygii</taxon>
        <taxon>Polypteriformes</taxon>
        <taxon>Polypteridae</taxon>
        <taxon>Erpetoichthys</taxon>
    </lineage>
</organism>
<dbReference type="GO" id="GO:0044727">
    <property type="term" value="P:epigenetic programing of male pronucleus"/>
    <property type="evidence" value="ECO:0007669"/>
    <property type="project" value="TreeGrafter"/>
</dbReference>
<evidence type="ECO:0000256" key="1">
    <source>
        <dbReference type="ARBA" id="ARBA00004123"/>
    </source>
</evidence>
<reference evidence="5" key="3">
    <citation type="submission" date="2025-09" db="UniProtKB">
        <authorList>
            <consortium name="Ensembl"/>
        </authorList>
    </citation>
    <scope>IDENTIFICATION</scope>
</reference>
<dbReference type="GO" id="GO:0001940">
    <property type="term" value="C:male pronucleus"/>
    <property type="evidence" value="ECO:0007669"/>
    <property type="project" value="TreeGrafter"/>
</dbReference>
<comment type="subcellular location">
    <subcellularLocation>
        <location evidence="2">Cytoplasm</location>
    </subcellularLocation>
    <subcellularLocation>
        <location evidence="1">Nucleus</location>
    </subcellularLocation>
</comment>
<evidence type="ECO:0000313" key="6">
    <source>
        <dbReference type="Proteomes" id="UP000694620"/>
    </source>
</evidence>
<sequence length="181" mass="20516">MNPVRKTYGFKGEGRKKYAGVLRKGDLLLPGAYAYADFLQHAEKQRVTYSFRSCTRSKCPIVGVTDKDVNISPCQYNLMEKPVIKTSCKHVMFRSAVQRFPTIYFVPKEGPAPGQYEVRVEQTHPNITSCFRSAVPRLPSTRSKTPGPGTYEPMKQMPVQPITVTAMGRLHGLFFRNSFEF</sequence>
<evidence type="ECO:0000256" key="2">
    <source>
        <dbReference type="ARBA" id="ARBA00004496"/>
    </source>
</evidence>
<evidence type="ECO:0000256" key="3">
    <source>
        <dbReference type="ARBA" id="ARBA00022490"/>
    </source>
</evidence>
<name>A0A8C4T7H1_ERPCA</name>
<dbReference type="PANTHER" id="PTHR35678">
    <property type="entry name" value="PROTEIN STPG4"/>
    <property type="match status" value="1"/>
</dbReference>
<dbReference type="Pfam" id="PF07004">
    <property type="entry name" value="SHIPPO-rpt"/>
    <property type="match status" value="1"/>
</dbReference>
<dbReference type="GO" id="GO:0003682">
    <property type="term" value="F:chromatin binding"/>
    <property type="evidence" value="ECO:0007669"/>
    <property type="project" value="TreeGrafter"/>
</dbReference>
<dbReference type="GO" id="GO:0042585">
    <property type="term" value="C:germinal vesicle"/>
    <property type="evidence" value="ECO:0007669"/>
    <property type="project" value="TreeGrafter"/>
</dbReference>
<evidence type="ECO:0000313" key="5">
    <source>
        <dbReference type="Ensembl" id="ENSECRP00000027432.1"/>
    </source>
</evidence>
<accession>A0A8C4T7H1</accession>
<dbReference type="PANTHER" id="PTHR35678:SF1">
    <property type="entry name" value="PROTEIN STPG4"/>
    <property type="match status" value="1"/>
</dbReference>
<dbReference type="GO" id="GO:0001939">
    <property type="term" value="C:female pronucleus"/>
    <property type="evidence" value="ECO:0007669"/>
    <property type="project" value="TreeGrafter"/>
</dbReference>
<dbReference type="GO" id="GO:0042393">
    <property type="term" value="F:histone binding"/>
    <property type="evidence" value="ECO:0007669"/>
    <property type="project" value="TreeGrafter"/>
</dbReference>
<dbReference type="GeneTree" id="ENSGT00940000167263"/>